<sequence length="157" mass="18892">MSDLRQPLPPFTRETAIEKVRLAEDGWNSRNPERVSLAYTENSEWRNRAEFVTGREEIVSFLTRKWNKELEYRLIKELWAYEGNRIAVRYAYEYRDDSGNWYRAYGNENWEFADNGQMQRRFACINDMPIREEDRKFFWDRSGPRPADHPGLTELGL</sequence>
<dbReference type="SUPFAM" id="SSF54427">
    <property type="entry name" value="NTF2-like"/>
    <property type="match status" value="1"/>
</dbReference>
<evidence type="ECO:0000313" key="2">
    <source>
        <dbReference type="EMBL" id="PKR55680.1"/>
    </source>
</evidence>
<evidence type="ECO:0000313" key="4">
    <source>
        <dbReference type="Proteomes" id="UP000233597"/>
    </source>
</evidence>
<dbReference type="Gene3D" id="3.10.450.50">
    <property type="match status" value="1"/>
</dbReference>
<accession>A0A2N3KYV7</accession>
<dbReference type="EMBL" id="CP024199">
    <property type="protein sequence ID" value="AUG51750.1"/>
    <property type="molecule type" value="Genomic_DNA"/>
</dbReference>
<dbReference type="RefSeq" id="WP_101263674.1">
    <property type="nucleotide sequence ID" value="NZ_CP024199.1"/>
</dbReference>
<reference evidence="1 3" key="2">
    <citation type="submission" date="2017-10" db="EMBL/GenBank/DDBJ databases">
        <title>Biodiversity and function of Thalassospira species in the particle-attached aromatic-hydrocarbon-degrading consortia from the surface seawater of the China South Sea.</title>
        <authorList>
            <person name="Dong C."/>
            <person name="Liu R."/>
            <person name="Shao Z."/>
        </authorList>
    </citation>
    <scope>NUCLEOTIDE SEQUENCE [LARGE SCALE GENOMIC DNA]</scope>
    <source>
        <strain evidence="1 3">CSC3H3</strain>
    </source>
</reference>
<dbReference type="AlphaFoldDB" id="A0A2N3KYV7"/>
<dbReference type="Pfam" id="PF07080">
    <property type="entry name" value="DUF1348"/>
    <property type="match status" value="1"/>
</dbReference>
<dbReference type="PANTHER" id="PTHR31757:SF0">
    <property type="entry name" value="SLL0781 PROTEIN"/>
    <property type="match status" value="1"/>
</dbReference>
<protein>
    <recommendedName>
        <fullName evidence="5">DUF1348 domain-containing protein</fullName>
    </recommendedName>
</protein>
<name>A0A2N3KYV7_9PROT</name>
<reference evidence="2 4" key="1">
    <citation type="submission" date="2017-09" db="EMBL/GenBank/DDBJ databases">
        <title>Biodiversity and function of Thalassospira species in the particle-attached aromatic-hydrocarbon-degrading consortia from the surface seawater of the South China Sea.</title>
        <authorList>
            <person name="Dong C."/>
            <person name="Liu R."/>
            <person name="Shao Z."/>
        </authorList>
    </citation>
    <scope>NUCLEOTIDE SEQUENCE [LARGE SCALE GENOMIC DNA]</scope>
    <source>
        <strain evidence="2 4">CSC1P2</strain>
    </source>
</reference>
<dbReference type="OrthoDB" id="9787970at2"/>
<dbReference type="Proteomes" id="UP000233458">
    <property type="component" value="Chromosome"/>
</dbReference>
<dbReference type="EMBL" id="NWTK01000001">
    <property type="protein sequence ID" value="PKR55680.1"/>
    <property type="molecule type" value="Genomic_DNA"/>
</dbReference>
<dbReference type="InterPro" id="IPR032710">
    <property type="entry name" value="NTF2-like_dom_sf"/>
</dbReference>
<organism evidence="2 4">
    <name type="scientific">Thalassospira marina</name>
    <dbReference type="NCBI Taxonomy" id="2048283"/>
    <lineage>
        <taxon>Bacteria</taxon>
        <taxon>Pseudomonadati</taxon>
        <taxon>Pseudomonadota</taxon>
        <taxon>Alphaproteobacteria</taxon>
        <taxon>Rhodospirillales</taxon>
        <taxon>Thalassospiraceae</taxon>
        <taxon>Thalassospira</taxon>
    </lineage>
</organism>
<dbReference type="Proteomes" id="UP000233597">
    <property type="component" value="Unassembled WGS sequence"/>
</dbReference>
<dbReference type="InterPro" id="IPR009783">
    <property type="entry name" value="DUF1348"/>
</dbReference>
<proteinExistence type="predicted"/>
<gene>
    <name evidence="2" type="ORF">COO20_00170</name>
    <name evidence="1" type="ORF">CSC3H3_02755</name>
</gene>
<dbReference type="KEGG" id="thac:CSC3H3_02755"/>
<evidence type="ECO:0000313" key="3">
    <source>
        <dbReference type="Proteomes" id="UP000233458"/>
    </source>
</evidence>
<keyword evidence="3" id="KW-1185">Reference proteome</keyword>
<dbReference type="PANTHER" id="PTHR31757">
    <property type="entry name" value="SLL0781 PROTEIN"/>
    <property type="match status" value="1"/>
</dbReference>
<evidence type="ECO:0008006" key="5">
    <source>
        <dbReference type="Google" id="ProtNLM"/>
    </source>
</evidence>
<evidence type="ECO:0000313" key="1">
    <source>
        <dbReference type="EMBL" id="AUG51750.1"/>
    </source>
</evidence>